<reference evidence="3 4" key="1">
    <citation type="submission" date="2020-06" db="EMBL/GenBank/DDBJ databases">
        <authorList>
            <person name="Li R."/>
            <person name="Bekaert M."/>
        </authorList>
    </citation>
    <scope>NUCLEOTIDE SEQUENCE [LARGE SCALE GENOMIC DNA]</scope>
    <source>
        <strain evidence="4">wild</strain>
    </source>
</reference>
<evidence type="ECO:0000313" key="3">
    <source>
        <dbReference type="EMBL" id="CAC5394827.1"/>
    </source>
</evidence>
<feature type="chain" id="PRO_5026883997" description="MEGF10_11" evidence="2">
    <location>
        <begin position="21"/>
        <end position="372"/>
    </location>
</feature>
<keyword evidence="1" id="KW-0812">Transmembrane</keyword>
<evidence type="ECO:0000256" key="1">
    <source>
        <dbReference type="SAM" id="Phobius"/>
    </source>
</evidence>
<name>A0A6J8CIA1_MYTCO</name>
<dbReference type="EMBL" id="CACVKT020005390">
    <property type="protein sequence ID" value="CAC5394827.1"/>
    <property type="molecule type" value="Genomic_DNA"/>
</dbReference>
<dbReference type="AlphaFoldDB" id="A0A6J8CIA1"/>
<dbReference type="Proteomes" id="UP000507470">
    <property type="component" value="Unassembled WGS sequence"/>
</dbReference>
<evidence type="ECO:0008006" key="5">
    <source>
        <dbReference type="Google" id="ProtNLM"/>
    </source>
</evidence>
<keyword evidence="1" id="KW-1133">Transmembrane helix</keyword>
<sequence>MVVMYTALVLLACTPVFMKAKETGRKNHLSASKHYTENPKLVKIPSADVYQKETSDLEIIPKKDRSYNFEEIGLLNNSMDLLHKNCSNNATNYNCKLALTNCSKHCIKCVSQGACKGCEVGFYGQTCHSKCLLNCGAEGCNQHTGKCDVDVDLKIYFGAGAGAAAVSVIGLFLFFTWFKKKYGRGYKPVGSSMNNDCCNNGIFMMDYVNIKTILVLSVFVPVSIWTKEFKQRGTTIFFGDETMDLEDRPYKTHRTDFGDDNYTDIISNVTLKNCTNNTIDNNNGLWLKNCSNNSMVEDDVFGNCTKHCIECKDQECKGCEIGFYGQNCHLKCLLDCGVEGCYQFTGKCQGICNASFVYRTYYNAFITSPKTS</sequence>
<protein>
    <recommendedName>
        <fullName evidence="5">MEGF10_11</fullName>
    </recommendedName>
</protein>
<feature type="signal peptide" evidence="2">
    <location>
        <begin position="1"/>
        <end position="20"/>
    </location>
</feature>
<feature type="transmembrane region" description="Helical" evidence="1">
    <location>
        <begin position="155"/>
        <end position="178"/>
    </location>
</feature>
<accession>A0A6J8CIA1</accession>
<organism evidence="3 4">
    <name type="scientific">Mytilus coruscus</name>
    <name type="common">Sea mussel</name>
    <dbReference type="NCBI Taxonomy" id="42192"/>
    <lineage>
        <taxon>Eukaryota</taxon>
        <taxon>Metazoa</taxon>
        <taxon>Spiralia</taxon>
        <taxon>Lophotrochozoa</taxon>
        <taxon>Mollusca</taxon>
        <taxon>Bivalvia</taxon>
        <taxon>Autobranchia</taxon>
        <taxon>Pteriomorphia</taxon>
        <taxon>Mytilida</taxon>
        <taxon>Mytiloidea</taxon>
        <taxon>Mytilidae</taxon>
        <taxon>Mytilinae</taxon>
        <taxon>Mytilus</taxon>
    </lineage>
</organism>
<evidence type="ECO:0000256" key="2">
    <source>
        <dbReference type="SAM" id="SignalP"/>
    </source>
</evidence>
<dbReference type="OrthoDB" id="27819at2759"/>
<gene>
    <name evidence="3" type="ORF">MCOR_29544</name>
</gene>
<keyword evidence="4" id="KW-1185">Reference proteome</keyword>
<proteinExistence type="predicted"/>
<keyword evidence="2" id="KW-0732">Signal</keyword>
<evidence type="ECO:0000313" key="4">
    <source>
        <dbReference type="Proteomes" id="UP000507470"/>
    </source>
</evidence>
<keyword evidence="1" id="KW-0472">Membrane</keyword>